<evidence type="ECO:0000256" key="4">
    <source>
        <dbReference type="ARBA" id="ARBA00022707"/>
    </source>
</evidence>
<dbReference type="OrthoDB" id="2011769at2759"/>
<comment type="similarity">
    <text evidence="1 11">Belongs to the small GTPase superfamily. Arf family.</text>
</comment>
<dbReference type="SMART" id="SM00178">
    <property type="entry name" value="SAR"/>
    <property type="match status" value="1"/>
</dbReference>
<evidence type="ECO:0000256" key="10">
    <source>
        <dbReference type="PIRSR" id="PIRSR606689-2"/>
    </source>
</evidence>
<protein>
    <recommendedName>
        <fullName evidence="2">ADP-ribosylation factor 6</fullName>
    </recommendedName>
</protein>
<dbReference type="InterPro" id="IPR024156">
    <property type="entry name" value="Small_GTPase_ARF"/>
</dbReference>
<dbReference type="GO" id="GO:0003924">
    <property type="term" value="F:GTPase activity"/>
    <property type="evidence" value="ECO:0007669"/>
    <property type="project" value="InterPro"/>
</dbReference>
<reference evidence="12" key="2">
    <citation type="submission" date="2020-06" db="EMBL/GenBank/DDBJ databases">
        <authorList>
            <person name="Ji K."/>
            <person name="Li J."/>
        </authorList>
    </citation>
    <scope>NUCLEOTIDE SEQUENCE</scope>
    <source>
        <strain evidence="12">JKM2019</strain>
        <tissue evidence="12">Whole body</tissue>
    </source>
</reference>
<feature type="binding site" evidence="9">
    <location>
        <position position="66"/>
    </location>
    <ligand>
        <name>GTP</name>
        <dbReference type="ChEBI" id="CHEBI:37565"/>
    </ligand>
</feature>
<keyword evidence="7 9" id="KW-0342">GTP-binding</keyword>
<dbReference type="EMBL" id="ASGP02000009">
    <property type="protein sequence ID" value="KAH9491051.1"/>
    <property type="molecule type" value="Genomic_DNA"/>
</dbReference>
<accession>A0A922KRI0</accession>
<dbReference type="Proteomes" id="UP000828236">
    <property type="component" value="Unassembled WGS sequence"/>
</dbReference>
<reference evidence="12" key="3">
    <citation type="journal article" date="2021" name="World Allergy Organ. J.">
        <title>Chromosome-level assembly of Dermatophagoides farinae genome and transcriptome reveals two novel allergens Der f 37 and Der f 39.</title>
        <authorList>
            <person name="Chen J."/>
            <person name="Cai Z."/>
            <person name="Fan D."/>
            <person name="Hu J."/>
            <person name="Hou Y."/>
            <person name="He Y."/>
            <person name="Zhang Z."/>
            <person name="Zhao Z."/>
            <person name="Gao P."/>
            <person name="Hu W."/>
            <person name="Sun J."/>
            <person name="Li J."/>
            <person name="Ji K."/>
        </authorList>
    </citation>
    <scope>NUCLEOTIDE SEQUENCE</scope>
    <source>
        <strain evidence="12">JKM2019</strain>
    </source>
</reference>
<organism evidence="13 14">
    <name type="scientific">Dermatophagoides farinae</name>
    <name type="common">American house dust mite</name>
    <dbReference type="NCBI Taxonomy" id="6954"/>
    <lineage>
        <taxon>Eukaryota</taxon>
        <taxon>Metazoa</taxon>
        <taxon>Ecdysozoa</taxon>
        <taxon>Arthropoda</taxon>
        <taxon>Chelicerata</taxon>
        <taxon>Arachnida</taxon>
        <taxon>Acari</taxon>
        <taxon>Acariformes</taxon>
        <taxon>Sarcoptiformes</taxon>
        <taxon>Astigmata</taxon>
        <taxon>Psoroptidia</taxon>
        <taxon>Analgoidea</taxon>
        <taxon>Pyroglyphidae</taxon>
        <taxon>Dermatophagoidinae</taxon>
        <taxon>Dermatophagoides</taxon>
    </lineage>
</organism>
<comment type="caution">
    <text evidence="13">The sequence shown here is derived from an EMBL/GenBank/DDBJ whole genome shotgun (WGS) entry which is preliminary data.</text>
</comment>
<dbReference type="InterPro" id="IPR027417">
    <property type="entry name" value="P-loop_NTPase"/>
</dbReference>
<keyword evidence="14" id="KW-1185">Reference proteome</keyword>
<dbReference type="EMBL" id="SDOV01000007">
    <property type="protein sequence ID" value="KAH7639753.1"/>
    <property type="molecule type" value="Genomic_DNA"/>
</dbReference>
<dbReference type="AlphaFoldDB" id="A0A922KRI0"/>
<keyword evidence="5 9" id="KW-0547">Nucleotide-binding</keyword>
<dbReference type="CDD" id="cd04149">
    <property type="entry name" value="Arf6"/>
    <property type="match status" value="1"/>
</dbReference>
<dbReference type="GO" id="GO:0051649">
    <property type="term" value="P:establishment of localization in cell"/>
    <property type="evidence" value="ECO:0007669"/>
    <property type="project" value="UniProtKB-ARBA"/>
</dbReference>
<dbReference type="PRINTS" id="PR00328">
    <property type="entry name" value="SAR1GTPBP"/>
</dbReference>
<feature type="binding site" evidence="9">
    <location>
        <begin position="20"/>
        <end position="27"/>
    </location>
    <ligand>
        <name>GTP</name>
        <dbReference type="ChEBI" id="CHEBI:37565"/>
    </ligand>
</feature>
<feature type="binding site" evidence="10">
    <location>
        <position position="44"/>
    </location>
    <ligand>
        <name>Mg(2+)</name>
        <dbReference type="ChEBI" id="CHEBI:18420"/>
    </ligand>
</feature>
<dbReference type="GO" id="GO:0046872">
    <property type="term" value="F:metal ion binding"/>
    <property type="evidence" value="ECO:0007669"/>
    <property type="project" value="UniProtKB-KW"/>
</dbReference>
<dbReference type="GO" id="GO:0005525">
    <property type="term" value="F:GTP binding"/>
    <property type="evidence" value="ECO:0007669"/>
    <property type="project" value="UniProtKB-KW"/>
</dbReference>
<dbReference type="Pfam" id="PF00025">
    <property type="entry name" value="Arf"/>
    <property type="match status" value="1"/>
</dbReference>
<dbReference type="InterPro" id="IPR041838">
    <property type="entry name" value="Arf6"/>
</dbReference>
<reference evidence="13" key="4">
    <citation type="journal article" date="2022" name="Res Sq">
        <title>Comparative Genomics Reveals Insights into the Divergent Evolution of Astigmatic Mites and Household Pest Adaptations.</title>
        <authorList>
            <person name="Xiong Q."/>
            <person name="Wan A.T.-Y."/>
            <person name="Liu X.-Y."/>
            <person name="Fung C.S.-H."/>
            <person name="Xiao X."/>
            <person name="Malainual N."/>
            <person name="Hou J."/>
            <person name="Wang L."/>
            <person name="Wang M."/>
            <person name="Yang K."/>
            <person name="Cui Y."/>
            <person name="Leung E."/>
            <person name="Nong W."/>
            <person name="Shin S.-K."/>
            <person name="Au S."/>
            <person name="Jeong K.Y."/>
            <person name="Chew F.T."/>
            <person name="Hui J."/>
            <person name="Leung T.F."/>
            <person name="Tungtrongchitr A."/>
            <person name="Zhong N."/>
            <person name="Liu Z."/>
            <person name="Tsui S."/>
        </authorList>
    </citation>
    <scope>NUCLEOTIDE SEQUENCE</scope>
    <source>
        <strain evidence="13">Derf</strain>
        <tissue evidence="13">Whole organism</tissue>
    </source>
</reference>
<evidence type="ECO:0000256" key="2">
    <source>
        <dbReference type="ARBA" id="ARBA00017741"/>
    </source>
</evidence>
<keyword evidence="6" id="KW-0653">Protein transport</keyword>
<keyword evidence="10" id="KW-0460">Magnesium</keyword>
<evidence type="ECO:0000256" key="7">
    <source>
        <dbReference type="ARBA" id="ARBA00023134"/>
    </source>
</evidence>
<sequence>MGKFLSKIFGSKEIRILMLGLDASGKTTILYKLKSGQTVTTIPTVGFNVETVTYKNVRFSVWDVGGQDKIRPLWRHYYTGTQGLIFVVDSTDRDRIDEARHELHKIVNDREMRDVIILVFANKQDLKDAMKPAEIQDKLGLTMTKQRNWYVQPACALTGDGLHEGLTWLMSYHKS</sequence>
<evidence type="ECO:0000256" key="1">
    <source>
        <dbReference type="ARBA" id="ARBA00010290"/>
    </source>
</evidence>
<proteinExistence type="inferred from homology"/>
<dbReference type="Proteomes" id="UP000790347">
    <property type="component" value="Unassembled WGS sequence"/>
</dbReference>
<dbReference type="SUPFAM" id="SSF52540">
    <property type="entry name" value="P-loop containing nucleoside triphosphate hydrolases"/>
    <property type="match status" value="1"/>
</dbReference>
<keyword evidence="10" id="KW-0479">Metal-binding</keyword>
<dbReference type="PANTHER" id="PTHR11711">
    <property type="entry name" value="ADP RIBOSYLATION FACTOR-RELATED"/>
    <property type="match status" value="1"/>
</dbReference>
<keyword evidence="3" id="KW-0813">Transport</keyword>
<feature type="binding site" evidence="9">
    <location>
        <begin position="122"/>
        <end position="125"/>
    </location>
    <ligand>
        <name>GTP</name>
        <dbReference type="ChEBI" id="CHEBI:37565"/>
    </ligand>
</feature>
<feature type="binding site" evidence="10">
    <location>
        <position position="27"/>
    </location>
    <ligand>
        <name>Mg(2+)</name>
        <dbReference type="ChEBI" id="CHEBI:18420"/>
    </ligand>
</feature>
<evidence type="ECO:0000256" key="9">
    <source>
        <dbReference type="PIRSR" id="PIRSR606689-1"/>
    </source>
</evidence>
<evidence type="ECO:0000256" key="3">
    <source>
        <dbReference type="ARBA" id="ARBA00022448"/>
    </source>
</evidence>
<dbReference type="InterPro" id="IPR006689">
    <property type="entry name" value="Small_GTPase_ARF/SAR"/>
</dbReference>
<gene>
    <name evidence="13" type="primary">ARF6</name>
    <name evidence="13" type="ORF">DERF_015787</name>
    <name evidence="12" type="ORF">HUG17_3786</name>
</gene>
<evidence type="ECO:0000256" key="5">
    <source>
        <dbReference type="ARBA" id="ARBA00022741"/>
    </source>
</evidence>
<keyword evidence="4" id="KW-0519">Myristate</keyword>
<dbReference type="GO" id="GO:0015031">
    <property type="term" value="P:protein transport"/>
    <property type="evidence" value="ECO:0007669"/>
    <property type="project" value="UniProtKB-KW"/>
</dbReference>
<evidence type="ECO:0000256" key="6">
    <source>
        <dbReference type="ARBA" id="ARBA00022927"/>
    </source>
</evidence>
<evidence type="ECO:0000313" key="13">
    <source>
        <dbReference type="EMBL" id="KAH9491051.1"/>
    </source>
</evidence>
<dbReference type="GO" id="GO:0005737">
    <property type="term" value="C:cytoplasm"/>
    <property type="evidence" value="ECO:0007669"/>
    <property type="project" value="UniProtKB-ARBA"/>
</dbReference>
<keyword evidence="8" id="KW-0449">Lipoprotein</keyword>
<evidence type="ECO:0000313" key="12">
    <source>
        <dbReference type="EMBL" id="KAH7639753.1"/>
    </source>
</evidence>
<dbReference type="SMART" id="SM00177">
    <property type="entry name" value="ARF"/>
    <property type="match status" value="1"/>
</dbReference>
<dbReference type="NCBIfam" id="TIGR00231">
    <property type="entry name" value="small_GTP"/>
    <property type="match status" value="1"/>
</dbReference>
<evidence type="ECO:0000256" key="8">
    <source>
        <dbReference type="ARBA" id="ARBA00023288"/>
    </source>
</evidence>
<dbReference type="PROSITE" id="PS51419">
    <property type="entry name" value="RAB"/>
    <property type="match status" value="1"/>
</dbReference>
<dbReference type="PROSITE" id="PS51417">
    <property type="entry name" value="ARF"/>
    <property type="match status" value="1"/>
</dbReference>
<evidence type="ECO:0000313" key="14">
    <source>
        <dbReference type="Proteomes" id="UP000790347"/>
    </source>
</evidence>
<dbReference type="SMART" id="SM00175">
    <property type="entry name" value="RAB"/>
    <property type="match status" value="1"/>
</dbReference>
<dbReference type="GO" id="GO:0016192">
    <property type="term" value="P:vesicle-mediated transport"/>
    <property type="evidence" value="ECO:0007669"/>
    <property type="project" value="UniProtKB-ARBA"/>
</dbReference>
<dbReference type="InterPro" id="IPR005225">
    <property type="entry name" value="Small_GTP-bd"/>
</dbReference>
<dbReference type="Gene3D" id="3.40.50.300">
    <property type="entry name" value="P-loop containing nucleotide triphosphate hydrolases"/>
    <property type="match status" value="1"/>
</dbReference>
<evidence type="ECO:0000256" key="11">
    <source>
        <dbReference type="RuleBase" id="RU003925"/>
    </source>
</evidence>
<name>A0A922KRI0_DERFA</name>
<reference evidence="13" key="1">
    <citation type="submission" date="2013-05" db="EMBL/GenBank/DDBJ databases">
        <authorList>
            <person name="Yim A.K.Y."/>
            <person name="Chan T.F."/>
            <person name="Ji K.M."/>
            <person name="Liu X.Y."/>
            <person name="Zhou J.W."/>
            <person name="Li R.Q."/>
            <person name="Yang K.Y."/>
            <person name="Li J."/>
            <person name="Li M."/>
            <person name="Law P.T.W."/>
            <person name="Wu Y.L."/>
            <person name="Cai Z.L."/>
            <person name="Qin H."/>
            <person name="Bao Y."/>
            <person name="Leung R.K.K."/>
            <person name="Ng P.K.S."/>
            <person name="Zou J."/>
            <person name="Zhong X.J."/>
            <person name="Ran P.X."/>
            <person name="Zhong N.S."/>
            <person name="Liu Z.G."/>
            <person name="Tsui S.K.W."/>
        </authorList>
    </citation>
    <scope>NUCLEOTIDE SEQUENCE</scope>
    <source>
        <strain evidence="13">Derf</strain>
        <tissue evidence="13">Whole organism</tissue>
    </source>
</reference>
<dbReference type="FunFam" id="3.40.50.300:FF:000286">
    <property type="entry name" value="ADP-ribosylation factor 6"/>
    <property type="match status" value="1"/>
</dbReference>